<reference evidence="3" key="1">
    <citation type="journal article" date="2005" name="Science">
        <title>Life at depth: Photobacterium profundum genome sequence and expression analysis.</title>
        <authorList>
            <person name="Vezzi A."/>
            <person name="Campanaro S."/>
            <person name="D'Angelo M."/>
            <person name="Simonato F."/>
            <person name="Vitulo N."/>
            <person name="Lauro F.M."/>
            <person name="Cestaro A."/>
            <person name="Malacrida G."/>
            <person name="Simionati B."/>
            <person name="Cannata N."/>
            <person name="Romualdi C."/>
            <person name="Bartlett D.H."/>
            <person name="Valle G."/>
        </authorList>
    </citation>
    <scope>NUCLEOTIDE SEQUENCE [LARGE SCALE GENOMIC DNA]</scope>
    <source>
        <strain evidence="3">ATCC BAA-1253 / SS9</strain>
    </source>
</reference>
<dbReference type="Pfam" id="PF07356">
    <property type="entry name" value="DUF1481"/>
    <property type="match status" value="1"/>
</dbReference>
<accession>Q6LLX3</accession>
<feature type="chain" id="PRO_5004276081" description="Peptidyl-prolyl cis-trans isomerase" evidence="1">
    <location>
        <begin position="23"/>
        <end position="236"/>
    </location>
</feature>
<dbReference type="KEGG" id="ppr:PBPRA3421"/>
<keyword evidence="3" id="KW-1185">Reference proteome</keyword>
<evidence type="ECO:0000313" key="2">
    <source>
        <dbReference type="EMBL" id="CAG21705.1"/>
    </source>
</evidence>
<dbReference type="HOGENOM" id="CLU_1189512_0_0_6"/>
<evidence type="ECO:0008006" key="4">
    <source>
        <dbReference type="Google" id="ProtNLM"/>
    </source>
</evidence>
<dbReference type="Proteomes" id="UP000000593">
    <property type="component" value="Chromosome 1"/>
</dbReference>
<dbReference type="InterPro" id="IPR010858">
    <property type="entry name" value="DUF1481"/>
</dbReference>
<dbReference type="PIRSF" id="PIRSF028160">
    <property type="entry name" value="UCP028160"/>
    <property type="match status" value="1"/>
</dbReference>
<gene>
    <name evidence="2" type="primary">VV11225</name>
    <name evidence="2" type="ordered locus">PBPRA3421</name>
</gene>
<dbReference type="EMBL" id="CR378674">
    <property type="protein sequence ID" value="CAG21705.1"/>
    <property type="molecule type" value="Genomic_DNA"/>
</dbReference>
<dbReference type="eggNOG" id="ENOG502Z82N">
    <property type="taxonomic scope" value="Bacteria"/>
</dbReference>
<protein>
    <recommendedName>
        <fullName evidence="4">Peptidyl-prolyl cis-trans isomerase</fullName>
    </recommendedName>
</protein>
<name>Q6LLX3_PHOPR</name>
<dbReference type="AlphaFoldDB" id="Q6LLX3"/>
<dbReference type="PROSITE" id="PS51257">
    <property type="entry name" value="PROKAR_LIPOPROTEIN"/>
    <property type="match status" value="1"/>
</dbReference>
<evidence type="ECO:0000313" key="3">
    <source>
        <dbReference type="Proteomes" id="UP000000593"/>
    </source>
</evidence>
<sequence>MFSFMKLLVPLFSFLLLTGCVASSVPENPIAPIQTISGGEITGDTTSLYWYSHRQKRAIQLSEVLIGGDASKYQSDYRWREGKLREMKRQGTQLHDDGLKSFTMHVRYDTEGNAVFQRYTVADTVLPLSDAQLTELKIQANTAIELVKNQNKQGKSLIQGRWAGNRFMRCGDNREFEVAFQPTLSDSMLKQVQAQSQDGFMAVNGKIQKKALIAEQLLLLKDNTQHCIYPPKFLDE</sequence>
<dbReference type="InterPro" id="IPR016872">
    <property type="entry name" value="UCP028160"/>
</dbReference>
<feature type="signal peptide" evidence="1">
    <location>
        <begin position="1"/>
        <end position="22"/>
    </location>
</feature>
<evidence type="ECO:0000256" key="1">
    <source>
        <dbReference type="SAM" id="SignalP"/>
    </source>
</evidence>
<dbReference type="STRING" id="298386.PBPRA3421"/>
<keyword evidence="1" id="KW-0732">Signal</keyword>
<proteinExistence type="predicted"/>
<organism evidence="2 3">
    <name type="scientific">Photobacterium profundum (strain SS9)</name>
    <dbReference type="NCBI Taxonomy" id="298386"/>
    <lineage>
        <taxon>Bacteria</taxon>
        <taxon>Pseudomonadati</taxon>
        <taxon>Pseudomonadota</taxon>
        <taxon>Gammaproteobacteria</taxon>
        <taxon>Vibrionales</taxon>
        <taxon>Vibrionaceae</taxon>
        <taxon>Photobacterium</taxon>
    </lineage>
</organism>